<dbReference type="Proteomes" id="UP001225498">
    <property type="component" value="Unassembled WGS sequence"/>
</dbReference>
<dbReference type="InterPro" id="IPR025319">
    <property type="entry name" value="DUF4224"/>
</dbReference>
<dbReference type="Pfam" id="PF13986">
    <property type="entry name" value="DUF4224"/>
    <property type="match status" value="1"/>
</dbReference>
<name>A0AAI9CJ70_STEMA</name>
<evidence type="ECO:0000313" key="2">
    <source>
        <dbReference type="EMBL" id="EKZ1926238.1"/>
    </source>
</evidence>
<comment type="caution">
    <text evidence="2">The sequence shown here is derived from an EMBL/GenBank/DDBJ whole genome shotgun (WGS) entry which is preliminary data.</text>
</comment>
<accession>A0AAI9CJ70</accession>
<protein>
    <submittedName>
        <fullName evidence="2">DUF4224 domain-containing protein</fullName>
    </submittedName>
</protein>
<proteinExistence type="predicted"/>
<organism evidence="2 3">
    <name type="scientific">Stenotrophomonas maltophilia</name>
    <name type="common">Pseudomonas maltophilia</name>
    <name type="synonym">Xanthomonas maltophilia</name>
    <dbReference type="NCBI Taxonomy" id="40324"/>
    <lineage>
        <taxon>Bacteria</taxon>
        <taxon>Pseudomonadati</taxon>
        <taxon>Pseudomonadota</taxon>
        <taxon>Gammaproteobacteria</taxon>
        <taxon>Lysobacterales</taxon>
        <taxon>Lysobacteraceae</taxon>
        <taxon>Stenotrophomonas</taxon>
        <taxon>Stenotrophomonas maltophilia group</taxon>
    </lineage>
</organism>
<dbReference type="AlphaFoldDB" id="A0AAI9CJ70"/>
<evidence type="ECO:0000259" key="1">
    <source>
        <dbReference type="Pfam" id="PF13986"/>
    </source>
</evidence>
<feature type="domain" description="DUF4224" evidence="1">
    <location>
        <begin position="17"/>
        <end position="53"/>
    </location>
</feature>
<gene>
    <name evidence="2" type="ORF">REH87_001227</name>
</gene>
<sequence>MSAADKIMRPGAHGDVAELTGAHTKRRQIQNLARNGIPHTINAAGWPVVMWSAVDGSAKTRADADCGWSSNAMRPAA</sequence>
<evidence type="ECO:0000313" key="3">
    <source>
        <dbReference type="Proteomes" id="UP001225498"/>
    </source>
</evidence>
<dbReference type="EMBL" id="ABLTIR010000016">
    <property type="protein sequence ID" value="EKZ1926238.1"/>
    <property type="molecule type" value="Genomic_DNA"/>
</dbReference>
<reference evidence="2" key="1">
    <citation type="submission" date="2023-08" db="EMBL/GenBank/DDBJ databases">
        <authorList>
            <consortium name="Clinical and Environmental Microbiology Branch: Whole genome sequencing antimicrobial resistance pathogens in the healthcare setting"/>
        </authorList>
    </citation>
    <scope>NUCLEOTIDE SEQUENCE</scope>
    <source>
        <strain evidence="2">2023CJ-00293</strain>
    </source>
</reference>